<dbReference type="PANTHER" id="PTHR45763:SF51">
    <property type="entry name" value="ALPHA_BETA-HYDROLASES SUPERFAMILY PROTEIN"/>
    <property type="match status" value="1"/>
</dbReference>
<keyword evidence="2" id="KW-1185">Reference proteome</keyword>
<dbReference type="Proteomes" id="UP001291623">
    <property type="component" value="Unassembled WGS sequence"/>
</dbReference>
<name>A0AAE1RAQ8_9SOLA</name>
<gene>
    <name evidence="1" type="ORF">RND71_031131</name>
</gene>
<dbReference type="AlphaFoldDB" id="A0AAE1RAQ8"/>
<evidence type="ECO:0000313" key="1">
    <source>
        <dbReference type="EMBL" id="KAK4348376.1"/>
    </source>
</evidence>
<accession>A0AAE1RAQ8</accession>
<comment type="caution">
    <text evidence="1">The sequence shown here is derived from an EMBL/GenBank/DDBJ whole genome shotgun (WGS) entry which is preliminary data.</text>
</comment>
<evidence type="ECO:0000313" key="2">
    <source>
        <dbReference type="Proteomes" id="UP001291623"/>
    </source>
</evidence>
<organism evidence="1 2">
    <name type="scientific">Anisodus tanguticus</name>
    <dbReference type="NCBI Taxonomy" id="243964"/>
    <lineage>
        <taxon>Eukaryota</taxon>
        <taxon>Viridiplantae</taxon>
        <taxon>Streptophyta</taxon>
        <taxon>Embryophyta</taxon>
        <taxon>Tracheophyta</taxon>
        <taxon>Spermatophyta</taxon>
        <taxon>Magnoliopsida</taxon>
        <taxon>eudicotyledons</taxon>
        <taxon>Gunneridae</taxon>
        <taxon>Pentapetalae</taxon>
        <taxon>asterids</taxon>
        <taxon>lamiids</taxon>
        <taxon>Solanales</taxon>
        <taxon>Solanaceae</taxon>
        <taxon>Solanoideae</taxon>
        <taxon>Hyoscyameae</taxon>
        <taxon>Anisodus</taxon>
    </lineage>
</organism>
<protein>
    <submittedName>
        <fullName evidence="1">Uncharacterized protein</fullName>
    </submittedName>
</protein>
<dbReference type="PANTHER" id="PTHR45763">
    <property type="entry name" value="HYDROLASE, ALPHA/BETA FOLD FAMILY PROTEIN, EXPRESSED-RELATED"/>
    <property type="match status" value="1"/>
</dbReference>
<reference evidence="1" key="1">
    <citation type="submission" date="2023-12" db="EMBL/GenBank/DDBJ databases">
        <title>Genome assembly of Anisodus tanguticus.</title>
        <authorList>
            <person name="Wang Y.-J."/>
        </authorList>
    </citation>
    <scope>NUCLEOTIDE SEQUENCE</scope>
    <source>
        <strain evidence="1">KB-2021</strain>
        <tissue evidence="1">Leaf</tissue>
    </source>
</reference>
<dbReference type="InterPro" id="IPR029058">
    <property type="entry name" value="AB_hydrolase_fold"/>
</dbReference>
<dbReference type="SUPFAM" id="SSF53474">
    <property type="entry name" value="alpha/beta-Hydrolases"/>
    <property type="match status" value="1"/>
</dbReference>
<sequence>MGGQAVWTLLKYIPHRLAGAALLAPVTNYWWPNFPSNLSDEAFSHQLTQDRWNC</sequence>
<proteinExistence type="predicted"/>
<dbReference type="EMBL" id="JAVYJV010000017">
    <property type="protein sequence ID" value="KAK4348376.1"/>
    <property type="molecule type" value="Genomic_DNA"/>
</dbReference>